<feature type="transmembrane region" description="Helical" evidence="1">
    <location>
        <begin position="21"/>
        <end position="42"/>
    </location>
</feature>
<evidence type="ECO:0000313" key="2">
    <source>
        <dbReference type="EMBL" id="KVP98372.1"/>
    </source>
</evidence>
<dbReference type="Proteomes" id="UP000056453">
    <property type="component" value="Unassembled WGS sequence"/>
</dbReference>
<sequence>MVHDSHKSKGVTGTVKKMVTYWTSLTVTTVTFAVMLFLTLTFDKYLVHHLFVDYAVGADPVLVYLFKGAKYLAVFVELAFWVYGVYKECKHHNED</sequence>
<dbReference type="AlphaFoldDB" id="A0AAW3MZJ0"/>
<keyword evidence="3" id="KW-1185">Reference proteome</keyword>
<name>A0AAW3MZJ0_9BURK</name>
<evidence type="ECO:0000256" key="1">
    <source>
        <dbReference type="SAM" id="Phobius"/>
    </source>
</evidence>
<comment type="caution">
    <text evidence="2">The sequence shown here is derived from an EMBL/GenBank/DDBJ whole genome shotgun (WGS) entry which is preliminary data.</text>
</comment>
<keyword evidence="1" id="KW-0472">Membrane</keyword>
<keyword evidence="1" id="KW-0812">Transmembrane</keyword>
<feature type="transmembrane region" description="Helical" evidence="1">
    <location>
        <begin position="62"/>
        <end position="86"/>
    </location>
</feature>
<gene>
    <name evidence="2" type="ORF">WJ96_07580</name>
</gene>
<keyword evidence="1" id="KW-1133">Transmembrane helix</keyword>
<reference evidence="2 3" key="1">
    <citation type="submission" date="2015-11" db="EMBL/GenBank/DDBJ databases">
        <title>Expanding the genomic diversity of Burkholderia species for the development of highly accurate diagnostics.</title>
        <authorList>
            <person name="Sahl J."/>
            <person name="Keim P."/>
            <person name="Wagner D."/>
        </authorList>
    </citation>
    <scope>NUCLEOTIDE SEQUENCE [LARGE SCALE GENOMIC DNA]</scope>
    <source>
        <strain evidence="2 3">MSMB1808WGS</strain>
    </source>
</reference>
<accession>A0AAW3MZJ0</accession>
<proteinExistence type="predicted"/>
<evidence type="ECO:0000313" key="3">
    <source>
        <dbReference type="Proteomes" id="UP000056453"/>
    </source>
</evidence>
<dbReference type="EMBL" id="LPBJ01000047">
    <property type="protein sequence ID" value="KVP98372.1"/>
    <property type="molecule type" value="Genomic_DNA"/>
</dbReference>
<organism evidence="2 3">
    <name type="scientific">Burkholderia ubonensis</name>
    <dbReference type="NCBI Taxonomy" id="101571"/>
    <lineage>
        <taxon>Bacteria</taxon>
        <taxon>Pseudomonadati</taxon>
        <taxon>Pseudomonadota</taxon>
        <taxon>Betaproteobacteria</taxon>
        <taxon>Burkholderiales</taxon>
        <taxon>Burkholderiaceae</taxon>
        <taxon>Burkholderia</taxon>
        <taxon>Burkholderia cepacia complex</taxon>
    </lineage>
</organism>
<protein>
    <submittedName>
        <fullName evidence="2">Uncharacterized protein</fullName>
    </submittedName>
</protein>